<evidence type="ECO:0000313" key="2">
    <source>
        <dbReference type="EMBL" id="EGC82600.1"/>
    </source>
</evidence>
<dbReference type="InterPro" id="IPR013498">
    <property type="entry name" value="Topo_IA_Znf"/>
</dbReference>
<dbReference type="GO" id="GO:0005694">
    <property type="term" value="C:chromosome"/>
    <property type="evidence" value="ECO:0007669"/>
    <property type="project" value="InterPro"/>
</dbReference>
<protein>
    <submittedName>
        <fullName evidence="2">Topoisomerase DNA-binding C4 zinc finger domain protein</fullName>
    </submittedName>
</protein>
<reference evidence="2 3" key="1">
    <citation type="submission" date="2011-01" db="EMBL/GenBank/DDBJ databases">
        <authorList>
            <person name="Durkin A.S."/>
            <person name="Madupu R."/>
            <person name="Torralba M."/>
            <person name="Gillis M."/>
            <person name="Methe B."/>
            <person name="Sutton G."/>
            <person name="Nelson K.E."/>
        </authorList>
    </citation>
    <scope>NUCLEOTIDE SEQUENCE [LARGE SCALE GENOMIC DNA]</scope>
    <source>
        <strain evidence="2 3">ACS-065-V-Col13</strain>
    </source>
</reference>
<keyword evidence="2" id="KW-0238">DNA-binding</keyword>
<comment type="caution">
    <text evidence="2">The sequence shown here is derived from an EMBL/GenBank/DDBJ whole genome shotgun (WGS) entry which is preliminary data.</text>
</comment>
<dbReference type="AlphaFoldDB" id="F0GU29"/>
<dbReference type="PATRIC" id="fig|879305.3.peg.309"/>
<accession>F0GU29</accession>
<dbReference type="Gene3D" id="3.30.65.10">
    <property type="entry name" value="Bacterial Topoisomerase I, domain 1"/>
    <property type="match status" value="1"/>
</dbReference>
<dbReference type="GO" id="GO:0006265">
    <property type="term" value="P:DNA topological change"/>
    <property type="evidence" value="ECO:0007669"/>
    <property type="project" value="InterPro"/>
</dbReference>
<dbReference type="SUPFAM" id="SSF57783">
    <property type="entry name" value="Zinc beta-ribbon"/>
    <property type="match status" value="1"/>
</dbReference>
<dbReference type="InterPro" id="IPR011528">
    <property type="entry name" value="NERD"/>
</dbReference>
<evidence type="ECO:0000313" key="3">
    <source>
        <dbReference type="Proteomes" id="UP000005286"/>
    </source>
</evidence>
<sequence>MDIKLSLGFLIGCILLVTIYKSKFKGDIGELAVAVVLKDVDKEKYKILHDLKIENPKALTKTSQIDHIIVSTFGIFCIETKGYKGKIYGKETSRQWCQYLTNKKNYFMNPVYQNYGHIKAIETILKNDYPNMTYYSIIAFSGEANLDKVETQNAKVCKIRDLENVIKALSVHKVCDKKDVKKIIQIIESNKSKETDFNHAIDIKRIKKSNKEKIKENICPKCGAKLVEREGKYGKFIGCSNFPKCRFVTKISSDK</sequence>
<organism evidence="2 3">
    <name type="scientific">Anaerococcus prevotii ACS-065-V-Col13</name>
    <dbReference type="NCBI Taxonomy" id="879305"/>
    <lineage>
        <taxon>Bacteria</taxon>
        <taxon>Bacillati</taxon>
        <taxon>Bacillota</taxon>
        <taxon>Tissierellia</taxon>
        <taxon>Tissierellales</taxon>
        <taxon>Peptoniphilaceae</taxon>
        <taxon>Anaerococcus</taxon>
    </lineage>
</organism>
<dbReference type="Pfam" id="PF08378">
    <property type="entry name" value="NERD"/>
    <property type="match status" value="1"/>
</dbReference>
<dbReference type="PROSITE" id="PS50965">
    <property type="entry name" value="NERD"/>
    <property type="match status" value="1"/>
</dbReference>
<feature type="domain" description="NERD" evidence="1">
    <location>
        <begin position="25"/>
        <end position="144"/>
    </location>
</feature>
<keyword evidence="3" id="KW-1185">Reference proteome</keyword>
<dbReference type="Pfam" id="PF01396">
    <property type="entry name" value="Zn_ribbon_Top1"/>
    <property type="match status" value="1"/>
</dbReference>
<dbReference type="STRING" id="879305.HMPREF9290_1247"/>
<evidence type="ECO:0000259" key="1">
    <source>
        <dbReference type="PROSITE" id="PS50965"/>
    </source>
</evidence>
<dbReference type="EMBL" id="AEXM01000012">
    <property type="protein sequence ID" value="EGC82600.1"/>
    <property type="molecule type" value="Genomic_DNA"/>
</dbReference>
<gene>
    <name evidence="2" type="ORF">HMPREF9290_1247</name>
</gene>
<dbReference type="RefSeq" id="WP_004834517.1">
    <property type="nucleotide sequence ID" value="NZ_AEXM01000012.1"/>
</dbReference>
<dbReference type="eggNOG" id="COG0551">
    <property type="taxonomic scope" value="Bacteria"/>
</dbReference>
<proteinExistence type="predicted"/>
<dbReference type="GO" id="GO:0003916">
    <property type="term" value="F:DNA topoisomerase activity"/>
    <property type="evidence" value="ECO:0007669"/>
    <property type="project" value="InterPro"/>
</dbReference>
<keyword evidence="2" id="KW-0413">Isomerase</keyword>
<dbReference type="GO" id="GO:0003677">
    <property type="term" value="F:DNA binding"/>
    <property type="evidence" value="ECO:0007669"/>
    <property type="project" value="UniProtKB-KW"/>
</dbReference>
<name>F0GU29_9FIRM</name>
<dbReference type="Proteomes" id="UP000005286">
    <property type="component" value="Unassembled WGS sequence"/>
</dbReference>